<evidence type="ECO:0000313" key="3">
    <source>
        <dbReference type="EMBL" id="SIO53841.1"/>
    </source>
</evidence>
<evidence type="ECO:0000256" key="1">
    <source>
        <dbReference type="SAM" id="Phobius"/>
    </source>
</evidence>
<dbReference type="InterPro" id="IPR055407">
    <property type="entry name" value="TraM_C"/>
</dbReference>
<dbReference type="Proteomes" id="UP000185003">
    <property type="component" value="Unassembled WGS sequence"/>
</dbReference>
<dbReference type="Pfam" id="PF12508">
    <property type="entry name" value="Transposon_TraM"/>
    <property type="match status" value="1"/>
</dbReference>
<evidence type="ECO:0000259" key="2">
    <source>
        <dbReference type="Pfam" id="PF12508"/>
    </source>
</evidence>
<proteinExistence type="predicted"/>
<reference evidence="3 4" key="1">
    <citation type="submission" date="2016-11" db="EMBL/GenBank/DDBJ databases">
        <authorList>
            <person name="Jaros S."/>
            <person name="Januszkiewicz K."/>
            <person name="Wedrychowicz H."/>
        </authorList>
    </citation>
    <scope>NUCLEOTIDE SEQUENCE [LARGE SCALE GENOMIC DNA]</scope>
    <source>
        <strain evidence="3 4">DSM 24787</strain>
    </source>
</reference>
<keyword evidence="1" id="KW-0812">Transmembrane</keyword>
<dbReference type="STRING" id="536979.SAMN04488055_5490"/>
<dbReference type="RefSeq" id="WP_074242713.1">
    <property type="nucleotide sequence ID" value="NZ_FSRA01000002.1"/>
</dbReference>
<dbReference type="OrthoDB" id="1453786at2"/>
<dbReference type="EMBL" id="FSRA01000002">
    <property type="protein sequence ID" value="SIO53841.1"/>
    <property type="molecule type" value="Genomic_DNA"/>
</dbReference>
<name>A0A1N6KBC5_9BACT</name>
<sequence>MKLVIKKYRKILVMLPCFLIIILFLGYVIKGGIESSKNEGSTIDSSKRFNIALPAPRIEEKNKTKLEAFMQSQADSNKKDDELEPYAKRFFDPGPTEEHFEHDMEANKGNYKRPTIEQQERKVNEQMNRILKELNSASGNNSFSTNDSNDLPAQGDNKPEIARLEALIESLQSGSEPDHELLRLDTMLNKIIQINEPFKLSKIGARPDSNVLIVQKYPLNIGFRNADRRYFFGLDNNPVTISNEKTAIKAVVHSDQTVQDGSTIKLRLIESIYIGQKEIPANTFVYGVCKISDERLIINLKNIVCNNTMYPVSLSGYDMDGIPGIHIPGTITRDASKQGMDQVIQSLSMTGIDPSLTAQATTAGIQTLKDLIRRKVKLVKVTIKAGHQLLLQ</sequence>
<feature type="transmembrane region" description="Helical" evidence="1">
    <location>
        <begin position="12"/>
        <end position="29"/>
    </location>
</feature>
<gene>
    <name evidence="3" type="ORF">SAMN04488055_5490</name>
</gene>
<dbReference type="NCBIfam" id="TIGR03779">
    <property type="entry name" value="Bac_Flav_CT_M"/>
    <property type="match status" value="1"/>
</dbReference>
<accession>A0A1N6KBC5</accession>
<organism evidence="3 4">
    <name type="scientific">Chitinophaga niabensis</name>
    <dbReference type="NCBI Taxonomy" id="536979"/>
    <lineage>
        <taxon>Bacteria</taxon>
        <taxon>Pseudomonadati</taxon>
        <taxon>Bacteroidota</taxon>
        <taxon>Chitinophagia</taxon>
        <taxon>Chitinophagales</taxon>
        <taxon>Chitinophagaceae</taxon>
        <taxon>Chitinophaga</taxon>
    </lineage>
</organism>
<dbReference type="AlphaFoldDB" id="A0A1N6KBC5"/>
<feature type="domain" description="Conjugative transposon TraM C-terminal" evidence="2">
    <location>
        <begin position="248"/>
        <end position="392"/>
    </location>
</feature>
<evidence type="ECO:0000313" key="4">
    <source>
        <dbReference type="Proteomes" id="UP000185003"/>
    </source>
</evidence>
<keyword evidence="1" id="KW-1133">Transmembrane helix</keyword>
<keyword evidence="1" id="KW-0472">Membrane</keyword>
<dbReference type="InterPro" id="IPR022187">
    <property type="entry name" value="Conjug_transposon_TraM"/>
</dbReference>
<keyword evidence="4" id="KW-1185">Reference proteome</keyword>
<protein>
    <submittedName>
        <fullName evidence="3">Bacteroides conjugative transposon TraM protein</fullName>
    </submittedName>
</protein>